<dbReference type="PRINTS" id="PR00837">
    <property type="entry name" value="V5TPXLIKE"/>
</dbReference>
<keyword evidence="2" id="KW-0732">Signal</keyword>
<evidence type="ECO:0000313" key="4">
    <source>
        <dbReference type="EMBL" id="KAK7460882.1"/>
    </source>
</evidence>
<dbReference type="PANTHER" id="PTHR10334">
    <property type="entry name" value="CYSTEINE-RICH SECRETORY PROTEIN-RELATED"/>
    <property type="match status" value="1"/>
</dbReference>
<dbReference type="Proteomes" id="UP001498398">
    <property type="component" value="Unassembled WGS sequence"/>
</dbReference>
<dbReference type="InterPro" id="IPR014044">
    <property type="entry name" value="CAP_dom"/>
</dbReference>
<dbReference type="Pfam" id="PF00188">
    <property type="entry name" value="CAP"/>
    <property type="match status" value="1"/>
</dbReference>
<evidence type="ECO:0000313" key="5">
    <source>
        <dbReference type="Proteomes" id="UP001498398"/>
    </source>
</evidence>
<dbReference type="SUPFAM" id="SSF55797">
    <property type="entry name" value="PR-1-like"/>
    <property type="match status" value="1"/>
</dbReference>
<dbReference type="Gene3D" id="3.40.33.10">
    <property type="entry name" value="CAP"/>
    <property type="match status" value="1"/>
</dbReference>
<dbReference type="InterPro" id="IPR035940">
    <property type="entry name" value="CAP_sf"/>
</dbReference>
<proteinExistence type="predicted"/>
<gene>
    <name evidence="4" type="ORF">VKT23_008811</name>
</gene>
<organism evidence="4 5">
    <name type="scientific">Marasmiellus scandens</name>
    <dbReference type="NCBI Taxonomy" id="2682957"/>
    <lineage>
        <taxon>Eukaryota</taxon>
        <taxon>Fungi</taxon>
        <taxon>Dikarya</taxon>
        <taxon>Basidiomycota</taxon>
        <taxon>Agaricomycotina</taxon>
        <taxon>Agaricomycetes</taxon>
        <taxon>Agaricomycetidae</taxon>
        <taxon>Agaricales</taxon>
        <taxon>Marasmiineae</taxon>
        <taxon>Omphalotaceae</taxon>
        <taxon>Marasmiellus</taxon>
    </lineage>
</organism>
<sequence length="322" mass="35119">MVTLTLLYTFCVALSVVPGGSASLERRGHHDHRRHWKRIQQHHQQPQNEARDAWSTAWSTTWGAGDSIPTDVLSHLGAQLGNGKGGSWSTTWSWSWNSNGQPTGDAPPPPAPTPDGGNGGDGGWTSSWTSSWSSQPTPDNLNGGDSPYRGAMSLDPAHGDFVHTWSSTWGGDAPQPTPTGPYADQQQWLDSHNNVRSKYGAGNLQWNNTLATAAQNWSNQCNFKHSQGSMGPYGENLAAGTGDYQIHMAANDWANESGQYNPNDPQYSHFTQMVWKDTTQIGCAVAECQGIFDSNYGPAKFYTCEYYPQGNVIGQFRANVQV</sequence>
<feature type="compositionally biased region" description="Low complexity" evidence="1">
    <location>
        <begin position="87"/>
        <end position="104"/>
    </location>
</feature>
<name>A0ABR1JGH2_9AGAR</name>
<accession>A0ABR1JGH2</accession>
<keyword evidence="5" id="KW-1185">Reference proteome</keyword>
<feature type="chain" id="PRO_5045954972" description="SCP domain-containing protein" evidence="2">
    <location>
        <begin position="23"/>
        <end position="322"/>
    </location>
</feature>
<evidence type="ECO:0000259" key="3">
    <source>
        <dbReference type="SMART" id="SM00198"/>
    </source>
</evidence>
<dbReference type="EMBL" id="JBANRG010000014">
    <property type="protein sequence ID" value="KAK7460882.1"/>
    <property type="molecule type" value="Genomic_DNA"/>
</dbReference>
<protein>
    <recommendedName>
        <fullName evidence="3">SCP domain-containing protein</fullName>
    </recommendedName>
</protein>
<dbReference type="SMART" id="SM00198">
    <property type="entry name" value="SCP"/>
    <property type="match status" value="1"/>
</dbReference>
<feature type="compositionally biased region" description="Low complexity" evidence="1">
    <location>
        <begin position="124"/>
        <end position="138"/>
    </location>
</feature>
<evidence type="ECO:0000256" key="1">
    <source>
        <dbReference type="SAM" id="MobiDB-lite"/>
    </source>
</evidence>
<feature type="region of interest" description="Disordered" evidence="1">
    <location>
        <begin position="87"/>
        <end position="185"/>
    </location>
</feature>
<dbReference type="InterPro" id="IPR001283">
    <property type="entry name" value="CRISP-related"/>
</dbReference>
<comment type="caution">
    <text evidence="4">The sequence shown here is derived from an EMBL/GenBank/DDBJ whole genome shotgun (WGS) entry which is preliminary data.</text>
</comment>
<reference evidence="4 5" key="1">
    <citation type="submission" date="2024-01" db="EMBL/GenBank/DDBJ databases">
        <title>A draft genome for the cacao thread blight pathogen Marasmiellus scandens.</title>
        <authorList>
            <person name="Baruah I.K."/>
            <person name="Leung J."/>
            <person name="Bukari Y."/>
            <person name="Amoako-Attah I."/>
            <person name="Meinhardt L.W."/>
            <person name="Bailey B.A."/>
            <person name="Cohen S.P."/>
        </authorList>
    </citation>
    <scope>NUCLEOTIDE SEQUENCE [LARGE SCALE GENOMIC DNA]</scope>
    <source>
        <strain evidence="4 5">GH-19</strain>
    </source>
</reference>
<evidence type="ECO:0000256" key="2">
    <source>
        <dbReference type="SAM" id="SignalP"/>
    </source>
</evidence>
<feature type="domain" description="SCP" evidence="3">
    <location>
        <begin position="183"/>
        <end position="314"/>
    </location>
</feature>
<feature type="signal peptide" evidence="2">
    <location>
        <begin position="1"/>
        <end position="22"/>
    </location>
</feature>